<keyword evidence="4 10" id="KW-0949">S-adenosyl-L-methionine</keyword>
<dbReference type="FunFam" id="3.30.56.70:FF:000001">
    <property type="entry name" value="tRNA (guanine(26)-N(2))-dimethyltransferase"/>
    <property type="match status" value="1"/>
</dbReference>
<dbReference type="PROSITE" id="PS51626">
    <property type="entry name" value="SAM_MT_TRM1"/>
    <property type="match status" value="1"/>
</dbReference>
<dbReference type="Pfam" id="PF02005">
    <property type="entry name" value="TRM"/>
    <property type="match status" value="1"/>
</dbReference>
<dbReference type="EC" id="2.1.1.216" evidence="7"/>
<feature type="compositionally biased region" description="Basic and acidic residues" evidence="11">
    <location>
        <begin position="633"/>
        <end position="644"/>
    </location>
</feature>
<evidence type="ECO:0000313" key="13">
    <source>
        <dbReference type="RefSeq" id="XP_018010342.1"/>
    </source>
</evidence>
<keyword evidence="1 10" id="KW-0820">tRNA-binding</keyword>
<dbReference type="PANTHER" id="PTHR10631:SF3">
    <property type="entry name" value="TRNA (GUANINE(26)-N(2))-DIMETHYLTRANSFERASE"/>
    <property type="match status" value="1"/>
</dbReference>
<feature type="region of interest" description="Disordered" evidence="11">
    <location>
        <begin position="631"/>
        <end position="673"/>
    </location>
</feature>
<protein>
    <recommendedName>
        <fullName evidence="9">tRNA (guanine(26)-N(2))-dimethyltransferase</fullName>
        <ecNumber evidence="7">2.1.1.216</ecNumber>
    </recommendedName>
</protein>
<dbReference type="PANTHER" id="PTHR10631">
    <property type="entry name" value="N 2 ,N 2 -DIMETHYLGUANOSINE TRNA METHYLTRANSFERASE"/>
    <property type="match status" value="1"/>
</dbReference>
<evidence type="ECO:0000256" key="4">
    <source>
        <dbReference type="ARBA" id="ARBA00022691"/>
    </source>
</evidence>
<keyword evidence="5 10" id="KW-0819">tRNA processing</keyword>
<gene>
    <name evidence="13" type="primary">LOC108667783</name>
</gene>
<dbReference type="GO" id="GO:0000049">
    <property type="term" value="F:tRNA binding"/>
    <property type="evidence" value="ECO:0007669"/>
    <property type="project" value="UniProtKB-UniRule"/>
</dbReference>
<evidence type="ECO:0000256" key="3">
    <source>
        <dbReference type="ARBA" id="ARBA00022679"/>
    </source>
</evidence>
<organism evidence="12 13">
    <name type="scientific">Hyalella azteca</name>
    <name type="common">Amphipod</name>
    <dbReference type="NCBI Taxonomy" id="294128"/>
    <lineage>
        <taxon>Eukaryota</taxon>
        <taxon>Metazoa</taxon>
        <taxon>Ecdysozoa</taxon>
        <taxon>Arthropoda</taxon>
        <taxon>Crustacea</taxon>
        <taxon>Multicrustacea</taxon>
        <taxon>Malacostraca</taxon>
        <taxon>Eumalacostraca</taxon>
        <taxon>Peracarida</taxon>
        <taxon>Amphipoda</taxon>
        <taxon>Senticaudata</taxon>
        <taxon>Talitrida</taxon>
        <taxon>Talitroidea</taxon>
        <taxon>Hyalellidae</taxon>
        <taxon>Hyalella</taxon>
    </lineage>
</organism>
<evidence type="ECO:0000256" key="10">
    <source>
        <dbReference type="PROSITE-ProRule" id="PRU00958"/>
    </source>
</evidence>
<sequence>MKGSCPKLLASLRSLKRFKDKAAKLMDAGNMLASAKSDDKNLTNAVCQKKENGRIKEVIVNGVSLSEVSEGQGKVLFPSSNKVFYNPVQEFNRDMSITILRLFASQYMLERRNSHKKNKFETKFTTSSNENSEDKLHDLKPNAIPGSVLGSCNVAQPKNVSDLTDCSNSNLNDKSTQEEVGINCTTFESSNNSQGIEEPGNLSGVPELGVVNANGLRILEALAASGLRSIRYAKEVPGIKEIIANDLSKQAVECMRKNIEYNHVEHLVSPSQCDASLLLYINRGHGSGEQFDVIDLDPYGSPHLFLDGAVQAVSEGGLLLVTCTDMAVLCGNSPDTCYSKYGSTSLKIRSCHEIALRIALQSLESHANRYGRYIEPLVSMSADFYIRMAVRVRTSALKVKESYTKVGMMYRCVGCDTITTTPMGHIVVDGRSVKHKLSRVPPFIHACQHCNSKHEMAGPVWLGALHNHDFLDAMLAQLEEGSGTFFTKPLGTERRVMGMLQMMKEELPDVPFYYVHDKLCQVVGTMPGKLQRFKSALLNAGYRVSSSHCHKTSIKTDAPAEVVWDVVRAHERTEPAHRMRANADAPGHFLLNRPSTTEVDFRAHPDANPESQQKSLLRFQLNPEKFWGPATRDATKVLGEDQQTKKLRNQGRNARKRKVPDGGHDGGTENTEA</sequence>
<dbReference type="InterPro" id="IPR002905">
    <property type="entry name" value="Trm1"/>
</dbReference>
<dbReference type="InterPro" id="IPR042296">
    <property type="entry name" value="tRNA_met_Trm1_C"/>
</dbReference>
<comment type="catalytic activity">
    <reaction evidence="8">
        <text>guanosine(26) in tRNA + 2 S-adenosyl-L-methionine = N(2)-dimethylguanosine(26) in tRNA + 2 S-adenosyl-L-homocysteine + 2 H(+)</text>
        <dbReference type="Rhea" id="RHEA:43140"/>
        <dbReference type="Rhea" id="RHEA-COMP:10359"/>
        <dbReference type="Rhea" id="RHEA-COMP:10360"/>
        <dbReference type="ChEBI" id="CHEBI:15378"/>
        <dbReference type="ChEBI" id="CHEBI:57856"/>
        <dbReference type="ChEBI" id="CHEBI:59789"/>
        <dbReference type="ChEBI" id="CHEBI:74269"/>
        <dbReference type="ChEBI" id="CHEBI:74513"/>
        <dbReference type="EC" id="2.1.1.216"/>
    </reaction>
</comment>
<evidence type="ECO:0000256" key="1">
    <source>
        <dbReference type="ARBA" id="ARBA00022555"/>
    </source>
</evidence>
<keyword evidence="12" id="KW-1185">Reference proteome</keyword>
<evidence type="ECO:0000256" key="7">
    <source>
        <dbReference type="ARBA" id="ARBA00039099"/>
    </source>
</evidence>
<proteinExistence type="inferred from homology"/>
<evidence type="ECO:0000256" key="9">
    <source>
        <dbReference type="ARBA" id="ARBA00074266"/>
    </source>
</evidence>
<dbReference type="RefSeq" id="XP_018010342.1">
    <property type="nucleotide sequence ID" value="XM_018154853.2"/>
</dbReference>
<dbReference type="GO" id="GO:0005634">
    <property type="term" value="C:nucleus"/>
    <property type="evidence" value="ECO:0007669"/>
    <property type="project" value="TreeGrafter"/>
</dbReference>
<reference evidence="13" key="1">
    <citation type="submission" date="2025-08" db="UniProtKB">
        <authorList>
            <consortium name="RefSeq"/>
        </authorList>
    </citation>
    <scope>IDENTIFICATION</scope>
    <source>
        <tissue evidence="13">Whole organism</tissue>
    </source>
</reference>
<dbReference type="GO" id="GO:0160104">
    <property type="term" value="F:tRNA (guanine(26)-N2)-dimethyltransferase activity"/>
    <property type="evidence" value="ECO:0007669"/>
    <property type="project" value="UniProtKB-EC"/>
</dbReference>
<evidence type="ECO:0000256" key="8">
    <source>
        <dbReference type="ARBA" id="ARBA00051897"/>
    </source>
</evidence>
<dbReference type="OMA" id="MKCCHEM"/>
<dbReference type="NCBIfam" id="TIGR00308">
    <property type="entry name" value="TRM1"/>
    <property type="match status" value="1"/>
</dbReference>
<evidence type="ECO:0000256" key="2">
    <source>
        <dbReference type="ARBA" id="ARBA00022603"/>
    </source>
</evidence>
<evidence type="ECO:0000256" key="11">
    <source>
        <dbReference type="SAM" id="MobiDB-lite"/>
    </source>
</evidence>
<dbReference type="KEGG" id="hazt:108667783"/>
<comment type="similarity">
    <text evidence="10">Belongs to the class I-like SAM-binding methyltransferase superfamily. Trm1 family.</text>
</comment>
<dbReference type="Gene3D" id="3.30.56.70">
    <property type="entry name" value="N2,N2-dimethylguanosine tRNA methyltransferase, C-terminal domain"/>
    <property type="match status" value="1"/>
</dbReference>
<dbReference type="GO" id="GO:0002940">
    <property type="term" value="P:tRNA N2-guanine methylation"/>
    <property type="evidence" value="ECO:0007669"/>
    <property type="project" value="TreeGrafter"/>
</dbReference>
<dbReference type="OrthoDB" id="6349953at2759"/>
<keyword evidence="6 10" id="KW-0694">RNA-binding</keyword>
<feature type="compositionally biased region" description="Basic residues" evidence="11">
    <location>
        <begin position="645"/>
        <end position="658"/>
    </location>
</feature>
<dbReference type="GeneID" id="108667783"/>
<evidence type="ECO:0000313" key="12">
    <source>
        <dbReference type="Proteomes" id="UP000694843"/>
    </source>
</evidence>
<evidence type="ECO:0000256" key="6">
    <source>
        <dbReference type="ARBA" id="ARBA00022884"/>
    </source>
</evidence>
<dbReference type="InterPro" id="IPR029063">
    <property type="entry name" value="SAM-dependent_MTases_sf"/>
</dbReference>
<keyword evidence="2 10" id="KW-0489">Methyltransferase</keyword>
<accession>A0A8B7N8V4</accession>
<dbReference type="SUPFAM" id="SSF53335">
    <property type="entry name" value="S-adenosyl-L-methionine-dependent methyltransferases"/>
    <property type="match status" value="1"/>
</dbReference>
<dbReference type="Proteomes" id="UP000694843">
    <property type="component" value="Unplaced"/>
</dbReference>
<keyword evidence="3 10" id="KW-0808">Transferase</keyword>
<name>A0A8B7N8V4_HYAAZ</name>
<dbReference type="AlphaFoldDB" id="A0A8B7N8V4"/>
<evidence type="ECO:0000256" key="5">
    <source>
        <dbReference type="ARBA" id="ARBA00022694"/>
    </source>
</evidence>
<dbReference type="Gene3D" id="3.40.50.150">
    <property type="entry name" value="Vaccinia Virus protein VP39"/>
    <property type="match status" value="1"/>
</dbReference>
<dbReference type="CTD" id="170650"/>